<dbReference type="Proteomes" id="UP001229955">
    <property type="component" value="Chromosome"/>
</dbReference>
<proteinExistence type="predicted"/>
<keyword evidence="3" id="KW-1185">Reference proteome</keyword>
<name>A0AA49JZ97_9BACT</name>
<dbReference type="KEGG" id="pspc:Strain318_000867"/>
<sequence length="143" mass="16583">MHAQSPDHHDAELVLRLYELRREPVMRESRDAINGQFLPRSFADVAAISKMDHPLNRAYRQVNTYWEMAYGLIKHGTLNADLAMESNGEGMLLLAKVWPWREQIRAELNPRAYRNAEWVATQTEAGRYVFGIFQARIEKQRGG</sequence>
<dbReference type="InterPro" id="IPR031876">
    <property type="entry name" value="DUF4760"/>
</dbReference>
<evidence type="ECO:0000313" key="1">
    <source>
        <dbReference type="EMBL" id="WKW11612.1"/>
    </source>
</evidence>
<dbReference type="EMBL" id="CP130613">
    <property type="protein sequence ID" value="WKW14522.1"/>
    <property type="molecule type" value="Genomic_DNA"/>
</dbReference>
<evidence type="ECO:0000313" key="2">
    <source>
        <dbReference type="EMBL" id="WKW14522.1"/>
    </source>
</evidence>
<organism evidence="2 3">
    <name type="scientific">Pseudogemmatithrix spongiicola</name>
    <dbReference type="NCBI Taxonomy" id="3062599"/>
    <lineage>
        <taxon>Bacteria</taxon>
        <taxon>Pseudomonadati</taxon>
        <taxon>Gemmatimonadota</taxon>
        <taxon>Gemmatimonadia</taxon>
        <taxon>Gemmatimonadales</taxon>
        <taxon>Gemmatimonadaceae</taxon>
        <taxon>Pseudogemmatithrix</taxon>
    </lineage>
</organism>
<reference evidence="2" key="1">
    <citation type="submission" date="2023-07" db="EMBL/GenBank/DDBJ databases">
        <authorList>
            <person name="Haufschild T."/>
            <person name="Kallscheuer N."/>
            <person name="Hammer J."/>
            <person name="Kohn T."/>
            <person name="Kabuu M."/>
            <person name="Jogler M."/>
            <person name="Wohfarth N."/>
            <person name="Heuer A."/>
            <person name="Rohde M."/>
            <person name="van Teeseling M.C.F."/>
            <person name="Jogler C."/>
        </authorList>
    </citation>
    <scope>NUCLEOTIDE SEQUENCE</scope>
    <source>
        <strain evidence="1">Strain 138</strain>
        <strain evidence="2">Strain 318</strain>
    </source>
</reference>
<evidence type="ECO:0000313" key="3">
    <source>
        <dbReference type="Proteomes" id="UP001229955"/>
    </source>
</evidence>
<dbReference type="EMBL" id="CP130612">
    <property type="protein sequence ID" value="WKW11612.1"/>
    <property type="molecule type" value="Genomic_DNA"/>
</dbReference>
<accession>A0AA49JZ97</accession>
<protein>
    <submittedName>
        <fullName evidence="2">Uncharacterized protein</fullName>
    </submittedName>
</protein>
<dbReference type="Pfam" id="PF15956">
    <property type="entry name" value="DUF4760"/>
    <property type="match status" value="1"/>
</dbReference>
<dbReference type="RefSeq" id="WP_367887310.1">
    <property type="nucleotide sequence ID" value="NZ_CP130612.1"/>
</dbReference>
<gene>
    <name evidence="1" type="ORF">Strain138_000867</name>
    <name evidence="2" type="ORF">Strain318_000867</name>
</gene>
<dbReference type="AlphaFoldDB" id="A0AA49JZ97"/>
<accession>A0AA49JTJ0</accession>